<comment type="caution">
    <text evidence="1">The sequence shown here is derived from an EMBL/GenBank/DDBJ whole genome shotgun (WGS) entry which is preliminary data.</text>
</comment>
<name>A0ABM8W638_GIGMA</name>
<sequence length="47" mass="5837">TYRLWKKRINSTKIIQHAVIKWLYRPDGIFVKRAQDRYYQNANKLEI</sequence>
<reference evidence="1 2" key="1">
    <citation type="submission" date="2021-06" db="EMBL/GenBank/DDBJ databases">
        <authorList>
            <person name="Kallberg Y."/>
            <person name="Tangrot J."/>
            <person name="Rosling A."/>
        </authorList>
    </citation>
    <scope>NUCLEOTIDE SEQUENCE [LARGE SCALE GENOMIC DNA]</scope>
    <source>
        <strain evidence="1 2">120-4 pot B 10/14</strain>
    </source>
</reference>
<evidence type="ECO:0000313" key="2">
    <source>
        <dbReference type="Proteomes" id="UP000789901"/>
    </source>
</evidence>
<organism evidence="1 2">
    <name type="scientific">Gigaspora margarita</name>
    <dbReference type="NCBI Taxonomy" id="4874"/>
    <lineage>
        <taxon>Eukaryota</taxon>
        <taxon>Fungi</taxon>
        <taxon>Fungi incertae sedis</taxon>
        <taxon>Mucoromycota</taxon>
        <taxon>Glomeromycotina</taxon>
        <taxon>Glomeromycetes</taxon>
        <taxon>Diversisporales</taxon>
        <taxon>Gigasporaceae</taxon>
        <taxon>Gigaspora</taxon>
    </lineage>
</organism>
<feature type="non-terminal residue" evidence="1">
    <location>
        <position position="1"/>
    </location>
</feature>
<keyword evidence="2" id="KW-1185">Reference proteome</keyword>
<dbReference type="EMBL" id="CAJVQB010001429">
    <property type="protein sequence ID" value="CAG8535176.1"/>
    <property type="molecule type" value="Genomic_DNA"/>
</dbReference>
<proteinExistence type="predicted"/>
<gene>
    <name evidence="1" type="ORF">GMARGA_LOCUS3813</name>
</gene>
<evidence type="ECO:0000313" key="1">
    <source>
        <dbReference type="EMBL" id="CAG8535176.1"/>
    </source>
</evidence>
<protein>
    <submittedName>
        <fullName evidence="1">18468_t:CDS:1</fullName>
    </submittedName>
</protein>
<accession>A0ABM8W638</accession>
<dbReference type="Proteomes" id="UP000789901">
    <property type="component" value="Unassembled WGS sequence"/>
</dbReference>